<name>A0A7W7W4Q8_9ACTN</name>
<organism evidence="3 4">
    <name type="scientific">Lipingzhangella halophila</name>
    <dbReference type="NCBI Taxonomy" id="1783352"/>
    <lineage>
        <taxon>Bacteria</taxon>
        <taxon>Bacillati</taxon>
        <taxon>Actinomycetota</taxon>
        <taxon>Actinomycetes</taxon>
        <taxon>Streptosporangiales</taxon>
        <taxon>Nocardiopsidaceae</taxon>
        <taxon>Lipingzhangella</taxon>
    </lineage>
</organism>
<evidence type="ECO:0000313" key="4">
    <source>
        <dbReference type="Proteomes" id="UP000523007"/>
    </source>
</evidence>
<dbReference type="RefSeq" id="WP_184580674.1">
    <property type="nucleotide sequence ID" value="NZ_JACHJT010000001.1"/>
</dbReference>
<proteinExistence type="predicted"/>
<comment type="caution">
    <text evidence="3">The sequence shown here is derived from an EMBL/GenBank/DDBJ whole genome shotgun (WGS) entry which is preliminary data.</text>
</comment>
<evidence type="ECO:0000256" key="2">
    <source>
        <dbReference type="SAM" id="Phobius"/>
    </source>
</evidence>
<sequence length="118" mass="11972">MAEHGTSGGAAHVEADSGGRYVEVWSDTVSLRNLVLSTGIILTLTMGGYLLAPGEPPQPLVFGLVGALAGFILCAVLFRAQRRVNVRASDEDDAAAPEPGPVPGDADGQAEARTGGGS</sequence>
<dbReference type="EMBL" id="JACHJT010000001">
    <property type="protein sequence ID" value="MBB4932985.1"/>
    <property type="molecule type" value="Genomic_DNA"/>
</dbReference>
<dbReference type="Proteomes" id="UP000523007">
    <property type="component" value="Unassembled WGS sequence"/>
</dbReference>
<keyword evidence="2" id="KW-0812">Transmembrane</keyword>
<reference evidence="3 4" key="1">
    <citation type="submission" date="2020-08" db="EMBL/GenBank/DDBJ databases">
        <title>Sequencing the genomes of 1000 actinobacteria strains.</title>
        <authorList>
            <person name="Klenk H.-P."/>
        </authorList>
    </citation>
    <scope>NUCLEOTIDE SEQUENCE [LARGE SCALE GENOMIC DNA]</scope>
    <source>
        <strain evidence="3 4">DSM 102030</strain>
    </source>
</reference>
<feature type="region of interest" description="Disordered" evidence="1">
    <location>
        <begin position="87"/>
        <end position="118"/>
    </location>
</feature>
<dbReference type="AlphaFoldDB" id="A0A7W7W4Q8"/>
<feature type="transmembrane region" description="Helical" evidence="2">
    <location>
        <begin position="34"/>
        <end position="52"/>
    </location>
</feature>
<evidence type="ECO:0000313" key="3">
    <source>
        <dbReference type="EMBL" id="MBB4932985.1"/>
    </source>
</evidence>
<keyword evidence="4" id="KW-1185">Reference proteome</keyword>
<keyword evidence="2" id="KW-0472">Membrane</keyword>
<feature type="transmembrane region" description="Helical" evidence="2">
    <location>
        <begin position="58"/>
        <end position="78"/>
    </location>
</feature>
<gene>
    <name evidence="3" type="ORF">F4561_003805</name>
</gene>
<protein>
    <submittedName>
        <fullName evidence="3">Uncharacterized protein</fullName>
    </submittedName>
</protein>
<evidence type="ECO:0000256" key="1">
    <source>
        <dbReference type="SAM" id="MobiDB-lite"/>
    </source>
</evidence>
<accession>A0A7W7W4Q8</accession>
<keyword evidence="2" id="KW-1133">Transmembrane helix</keyword>